<dbReference type="EMBL" id="WJBH02000008">
    <property type="protein sequence ID" value="KAI9553787.1"/>
    <property type="molecule type" value="Genomic_DNA"/>
</dbReference>
<evidence type="ECO:0000313" key="1">
    <source>
        <dbReference type="EMBL" id="KAI9553787.1"/>
    </source>
</evidence>
<proteinExistence type="predicted"/>
<evidence type="ECO:0000313" key="2">
    <source>
        <dbReference type="Proteomes" id="UP000820818"/>
    </source>
</evidence>
<reference evidence="1 2" key="1">
    <citation type="submission" date="2022-05" db="EMBL/GenBank/DDBJ databases">
        <title>A multi-omics perspective on studying reproductive biology in Daphnia sinensis.</title>
        <authorList>
            <person name="Jia J."/>
        </authorList>
    </citation>
    <scope>NUCLEOTIDE SEQUENCE [LARGE SCALE GENOMIC DNA]</scope>
    <source>
        <strain evidence="1 2">WSL</strain>
    </source>
</reference>
<comment type="caution">
    <text evidence="1">The sequence shown here is derived from an EMBL/GenBank/DDBJ whole genome shotgun (WGS) entry which is preliminary data.</text>
</comment>
<name>A0AAD5PNX3_9CRUS</name>
<sequence>MATSALQLLSIVAQHHVATLRREAYKQINLWSEVVSFPTLSYCSELFSETDDEGSLRRPEMKERVKCELNEMRTKLSVTSEDMFHEYIDTLQPQVPT</sequence>
<gene>
    <name evidence="1" type="ORF">GHT06_019051</name>
</gene>
<protein>
    <submittedName>
        <fullName evidence="1">Uncharacterized protein</fullName>
    </submittedName>
</protein>
<accession>A0AAD5PNX3</accession>
<dbReference type="AlphaFoldDB" id="A0AAD5PNX3"/>
<keyword evidence="2" id="KW-1185">Reference proteome</keyword>
<organism evidence="1 2">
    <name type="scientific">Daphnia sinensis</name>
    <dbReference type="NCBI Taxonomy" id="1820382"/>
    <lineage>
        <taxon>Eukaryota</taxon>
        <taxon>Metazoa</taxon>
        <taxon>Ecdysozoa</taxon>
        <taxon>Arthropoda</taxon>
        <taxon>Crustacea</taxon>
        <taxon>Branchiopoda</taxon>
        <taxon>Diplostraca</taxon>
        <taxon>Cladocera</taxon>
        <taxon>Anomopoda</taxon>
        <taxon>Daphniidae</taxon>
        <taxon>Daphnia</taxon>
        <taxon>Daphnia similis group</taxon>
    </lineage>
</organism>
<dbReference type="Proteomes" id="UP000820818">
    <property type="component" value="Linkage Group LG8"/>
</dbReference>